<keyword evidence="6" id="KW-1185">Reference proteome</keyword>
<sequence length="403" mass="46368">MATVQTVLRKKGNSQNLYPITIRITKDRKTSFISTGQYIAQKFWDDQNKKVKKSHPNASRINRLILKKLAEANDKLLDAEISEDFISASQVSESVKGKNKIDFFSLADLHLENLKSAEKHSQYLTQKGRIAKFKNFVGKDKLHFKEITIFLLKNFEGYILNQEKRKPRTAVNYMILIRKIYNLAISEGLAEHNNYPFGKGKIQIRIPESDKVGLSIEEVKMLENAKDLTVAQQNAVNVWLISFYFAGIRVSDVLQLKKSDFNDGRLLYRMNKNQKVVSLKVPEKAETLLKLYNDGPSLANNDLIFSYLRGTNFNDSKELLTRIKTVTRTLNRRLELVAKKLKIDKKLSMHIARHSFGNISGDKIPIQMLQKLYRHSSITTTIAYQSSFMKKDTDDALDRVINF</sequence>
<dbReference type="InterPro" id="IPR013762">
    <property type="entry name" value="Integrase-like_cat_sf"/>
</dbReference>
<reference evidence="5" key="2">
    <citation type="submission" date="2020-09" db="EMBL/GenBank/DDBJ databases">
        <authorList>
            <person name="Sun Q."/>
            <person name="Ohkuma M."/>
        </authorList>
    </citation>
    <scope>NUCLEOTIDE SEQUENCE</scope>
    <source>
        <strain evidence="5">JCM 12862</strain>
    </source>
</reference>
<dbReference type="GO" id="GO:0006310">
    <property type="term" value="P:DNA recombination"/>
    <property type="evidence" value="ECO:0007669"/>
    <property type="project" value="UniProtKB-KW"/>
</dbReference>
<protein>
    <submittedName>
        <fullName evidence="5">Tyrosine recombinase</fullName>
    </submittedName>
</protein>
<dbReference type="InterPro" id="IPR050090">
    <property type="entry name" value="Tyrosine_recombinase_XerCD"/>
</dbReference>
<feature type="domain" description="Tyr recombinase" evidence="4">
    <location>
        <begin position="209"/>
        <end position="398"/>
    </location>
</feature>
<keyword evidence="2" id="KW-0238">DNA-binding</keyword>
<evidence type="ECO:0000256" key="1">
    <source>
        <dbReference type="ARBA" id="ARBA00008857"/>
    </source>
</evidence>
<comment type="similarity">
    <text evidence="1">Belongs to the 'phage' integrase family.</text>
</comment>
<evidence type="ECO:0000256" key="2">
    <source>
        <dbReference type="ARBA" id="ARBA00023125"/>
    </source>
</evidence>
<dbReference type="GO" id="GO:0003677">
    <property type="term" value="F:DNA binding"/>
    <property type="evidence" value="ECO:0007669"/>
    <property type="project" value="UniProtKB-KW"/>
</dbReference>
<dbReference type="RefSeq" id="WP_188650409.1">
    <property type="nucleotide sequence ID" value="NZ_BMNR01000002.1"/>
</dbReference>
<dbReference type="InterPro" id="IPR002104">
    <property type="entry name" value="Integrase_catalytic"/>
</dbReference>
<dbReference type="Gene3D" id="1.10.150.130">
    <property type="match status" value="1"/>
</dbReference>
<dbReference type="Gene3D" id="1.10.443.10">
    <property type="entry name" value="Intergrase catalytic core"/>
    <property type="match status" value="1"/>
</dbReference>
<keyword evidence="3" id="KW-0233">DNA recombination</keyword>
<dbReference type="Pfam" id="PF17293">
    <property type="entry name" value="Arm-DNA-bind_5"/>
    <property type="match status" value="1"/>
</dbReference>
<dbReference type="PANTHER" id="PTHR30349">
    <property type="entry name" value="PHAGE INTEGRASE-RELATED"/>
    <property type="match status" value="1"/>
</dbReference>
<dbReference type="InterPro" id="IPR010998">
    <property type="entry name" value="Integrase_recombinase_N"/>
</dbReference>
<dbReference type="GO" id="GO:0015074">
    <property type="term" value="P:DNA integration"/>
    <property type="evidence" value="ECO:0007669"/>
    <property type="project" value="InterPro"/>
</dbReference>
<comment type="caution">
    <text evidence="5">The sequence shown here is derived from an EMBL/GenBank/DDBJ whole genome shotgun (WGS) entry which is preliminary data.</text>
</comment>
<dbReference type="SUPFAM" id="SSF56349">
    <property type="entry name" value="DNA breaking-rejoining enzymes"/>
    <property type="match status" value="1"/>
</dbReference>
<dbReference type="Pfam" id="PF13102">
    <property type="entry name" value="Phage_int_SAM_5"/>
    <property type="match status" value="1"/>
</dbReference>
<dbReference type="PANTHER" id="PTHR30349:SF64">
    <property type="entry name" value="PROPHAGE INTEGRASE INTD-RELATED"/>
    <property type="match status" value="1"/>
</dbReference>
<dbReference type="Pfam" id="PF00589">
    <property type="entry name" value="Phage_integrase"/>
    <property type="match status" value="1"/>
</dbReference>
<proteinExistence type="inferred from homology"/>
<organism evidence="5 6">
    <name type="scientific">Yeosuana aromativorans</name>
    <dbReference type="NCBI Taxonomy" id="288019"/>
    <lineage>
        <taxon>Bacteria</taxon>
        <taxon>Pseudomonadati</taxon>
        <taxon>Bacteroidota</taxon>
        <taxon>Flavobacteriia</taxon>
        <taxon>Flavobacteriales</taxon>
        <taxon>Flavobacteriaceae</taxon>
        <taxon>Yeosuana</taxon>
    </lineage>
</organism>
<dbReference type="PROSITE" id="PS51898">
    <property type="entry name" value="TYR_RECOMBINASE"/>
    <property type="match status" value="1"/>
</dbReference>
<evidence type="ECO:0000259" key="4">
    <source>
        <dbReference type="PROSITE" id="PS51898"/>
    </source>
</evidence>
<dbReference type="Proteomes" id="UP000612329">
    <property type="component" value="Unassembled WGS sequence"/>
</dbReference>
<name>A0A8J3BL05_9FLAO</name>
<accession>A0A8J3BL05</accession>
<dbReference type="InterPro" id="IPR011010">
    <property type="entry name" value="DNA_brk_join_enz"/>
</dbReference>
<reference evidence="5" key="1">
    <citation type="journal article" date="2014" name="Int. J. Syst. Evol. Microbiol.">
        <title>Complete genome sequence of Corynebacterium casei LMG S-19264T (=DSM 44701T), isolated from a smear-ripened cheese.</title>
        <authorList>
            <consortium name="US DOE Joint Genome Institute (JGI-PGF)"/>
            <person name="Walter F."/>
            <person name="Albersmeier A."/>
            <person name="Kalinowski J."/>
            <person name="Ruckert C."/>
        </authorList>
    </citation>
    <scope>NUCLEOTIDE SEQUENCE</scope>
    <source>
        <strain evidence="5">JCM 12862</strain>
    </source>
</reference>
<evidence type="ECO:0000313" key="6">
    <source>
        <dbReference type="Proteomes" id="UP000612329"/>
    </source>
</evidence>
<dbReference type="InterPro" id="IPR025269">
    <property type="entry name" value="SAM-like_dom"/>
</dbReference>
<gene>
    <name evidence="5" type="ORF">GCM10007962_08660</name>
</gene>
<dbReference type="AlphaFoldDB" id="A0A8J3BL05"/>
<evidence type="ECO:0000256" key="3">
    <source>
        <dbReference type="ARBA" id="ARBA00023172"/>
    </source>
</evidence>
<evidence type="ECO:0000313" key="5">
    <source>
        <dbReference type="EMBL" id="GGK16633.1"/>
    </source>
</evidence>
<dbReference type="EMBL" id="BMNR01000002">
    <property type="protein sequence ID" value="GGK16633.1"/>
    <property type="molecule type" value="Genomic_DNA"/>
</dbReference>
<dbReference type="InterPro" id="IPR035386">
    <property type="entry name" value="Arm-DNA-bind_5"/>
</dbReference>